<protein>
    <recommendedName>
        <fullName evidence="1">ABC1 atypical kinase-like domain-containing protein</fullName>
    </recommendedName>
</protein>
<accession>A0A4Y7PQ49</accession>
<dbReference type="OrthoDB" id="2521594at2759"/>
<dbReference type="VEuPathDB" id="FungiDB:BD410DRAFT_794328"/>
<dbReference type="InterPro" id="IPR011009">
    <property type="entry name" value="Kinase-like_dom_sf"/>
</dbReference>
<dbReference type="PANTHER" id="PTHR37171:SF1">
    <property type="entry name" value="SERINE_THREONINE-PROTEIN KINASE YRZF-RELATED"/>
    <property type="match status" value="1"/>
</dbReference>
<dbReference type="AlphaFoldDB" id="A0A4Y7PQ49"/>
<dbReference type="InterPro" id="IPR004147">
    <property type="entry name" value="ABC1_dom"/>
</dbReference>
<organism evidence="2 3">
    <name type="scientific">Rickenella mellea</name>
    <dbReference type="NCBI Taxonomy" id="50990"/>
    <lineage>
        <taxon>Eukaryota</taxon>
        <taxon>Fungi</taxon>
        <taxon>Dikarya</taxon>
        <taxon>Basidiomycota</taxon>
        <taxon>Agaricomycotina</taxon>
        <taxon>Agaricomycetes</taxon>
        <taxon>Hymenochaetales</taxon>
        <taxon>Rickenellaceae</taxon>
        <taxon>Rickenella</taxon>
    </lineage>
</organism>
<feature type="domain" description="ABC1 atypical kinase-like" evidence="1">
    <location>
        <begin position="181"/>
        <end position="245"/>
    </location>
</feature>
<evidence type="ECO:0000313" key="3">
    <source>
        <dbReference type="Proteomes" id="UP000294933"/>
    </source>
</evidence>
<dbReference type="Proteomes" id="UP000294933">
    <property type="component" value="Unassembled WGS sequence"/>
</dbReference>
<dbReference type="Gene3D" id="1.10.510.10">
    <property type="entry name" value="Transferase(Phosphotransferase) domain 1"/>
    <property type="match status" value="1"/>
</dbReference>
<name>A0A4Y7PQ49_9AGAM</name>
<sequence>MDPGSNLPSYYTTNSELVLELEGGCCLTVRVLKVFTPFSRSQVSLVARVTEDHHHLPPVFILKTFDPRFDAIRIALGSELVRPWSQKAEADAEALRRQGTPSWPYRDYEIPLRDDLVSWEQMCYKRMDCDCTIEMEAYRRLQAFQGHHIPIFYGEAKLLTTDVTRAIIPRVLLIEYIPNALPINKINKDLITQTLAKSFLELLKAFHARGVVHNDLNHGNILVVNSSENDHSQTRAVFIDFGEACLRESETDEEWELVIRQHADTIFMLRQLKKSLGTEDLASFIREPIDQHA</sequence>
<dbReference type="Pfam" id="PF03109">
    <property type="entry name" value="ABC1"/>
    <property type="match status" value="1"/>
</dbReference>
<dbReference type="SUPFAM" id="SSF56112">
    <property type="entry name" value="Protein kinase-like (PK-like)"/>
    <property type="match status" value="1"/>
</dbReference>
<dbReference type="PANTHER" id="PTHR37171">
    <property type="entry name" value="SERINE/THREONINE-PROTEIN KINASE YRZF-RELATED"/>
    <property type="match status" value="1"/>
</dbReference>
<reference evidence="2 3" key="1">
    <citation type="submission" date="2018-06" db="EMBL/GenBank/DDBJ databases">
        <title>A transcriptomic atlas of mushroom development highlights an independent origin of complex multicellularity.</title>
        <authorList>
            <consortium name="DOE Joint Genome Institute"/>
            <person name="Krizsan K."/>
            <person name="Almasi E."/>
            <person name="Merenyi Z."/>
            <person name="Sahu N."/>
            <person name="Viragh M."/>
            <person name="Koszo T."/>
            <person name="Mondo S."/>
            <person name="Kiss B."/>
            <person name="Balint B."/>
            <person name="Kues U."/>
            <person name="Barry K."/>
            <person name="Hegedus J.C."/>
            <person name="Henrissat B."/>
            <person name="Johnson J."/>
            <person name="Lipzen A."/>
            <person name="Ohm R."/>
            <person name="Nagy I."/>
            <person name="Pangilinan J."/>
            <person name="Yan J."/>
            <person name="Xiong Y."/>
            <person name="Grigoriev I.V."/>
            <person name="Hibbett D.S."/>
            <person name="Nagy L.G."/>
        </authorList>
    </citation>
    <scope>NUCLEOTIDE SEQUENCE [LARGE SCALE GENOMIC DNA]</scope>
    <source>
        <strain evidence="2 3">SZMC22713</strain>
    </source>
</reference>
<gene>
    <name evidence="2" type="ORF">BD410DRAFT_794328</name>
</gene>
<keyword evidence="3" id="KW-1185">Reference proteome</keyword>
<dbReference type="EMBL" id="ML170221">
    <property type="protein sequence ID" value="TDL17494.1"/>
    <property type="molecule type" value="Genomic_DNA"/>
</dbReference>
<dbReference type="STRING" id="50990.A0A4Y7PQ49"/>
<evidence type="ECO:0000259" key="1">
    <source>
        <dbReference type="Pfam" id="PF03109"/>
    </source>
</evidence>
<evidence type="ECO:0000313" key="2">
    <source>
        <dbReference type="EMBL" id="TDL17494.1"/>
    </source>
</evidence>
<dbReference type="InterPro" id="IPR052396">
    <property type="entry name" value="Meiotic_Drive_Suppr_Kinase"/>
</dbReference>
<proteinExistence type="predicted"/>